<dbReference type="GO" id="GO:0001096">
    <property type="term" value="F:TFIIF-class transcription factor complex binding"/>
    <property type="evidence" value="ECO:0007669"/>
    <property type="project" value="TreeGrafter"/>
</dbReference>
<protein>
    <recommendedName>
        <fullName evidence="7">Transcription initiation factor IIF subunit alpha</fullName>
    </recommendedName>
</protein>
<feature type="compositionally biased region" description="Basic and acidic residues" evidence="8">
    <location>
        <begin position="403"/>
        <end position="421"/>
    </location>
</feature>
<keyword evidence="3 7" id="KW-0805">Transcription regulation</keyword>
<feature type="compositionally biased region" description="Polar residues" evidence="8">
    <location>
        <begin position="19"/>
        <end position="46"/>
    </location>
</feature>
<accession>A0A165U535</accession>
<dbReference type="PANTHER" id="PTHR13011:SF0">
    <property type="entry name" value="GENERAL TRANSCRIPTION FACTOR IIF SUBUNIT 1"/>
    <property type="match status" value="1"/>
</dbReference>
<keyword evidence="5 7" id="KW-0804">Transcription</keyword>
<dbReference type="GO" id="GO:0005674">
    <property type="term" value="C:transcription factor TFIIF complex"/>
    <property type="evidence" value="ECO:0007669"/>
    <property type="project" value="TreeGrafter"/>
</dbReference>
<dbReference type="Pfam" id="PF05793">
    <property type="entry name" value="TFIIF_alpha"/>
    <property type="match status" value="1"/>
</dbReference>
<feature type="compositionally biased region" description="Acidic residues" evidence="8">
    <location>
        <begin position="453"/>
        <end position="474"/>
    </location>
</feature>
<name>A0A165U535_9APHY</name>
<dbReference type="Proteomes" id="UP000076727">
    <property type="component" value="Unassembled WGS sequence"/>
</dbReference>
<dbReference type="GO" id="GO:0032968">
    <property type="term" value="P:positive regulation of transcription elongation by RNA polymerase II"/>
    <property type="evidence" value="ECO:0007669"/>
    <property type="project" value="InterPro"/>
</dbReference>
<evidence type="ECO:0000256" key="2">
    <source>
        <dbReference type="ARBA" id="ARBA00005249"/>
    </source>
</evidence>
<feature type="compositionally biased region" description="Basic and acidic residues" evidence="8">
    <location>
        <begin position="125"/>
        <end position="134"/>
    </location>
</feature>
<sequence>MAPKRSGMALLFHPKKKTTQAPRQQKAATPQKESSPQKESTPQKEGTPSGSPSPSKPTAAPATRPRPPPRPQDNDDDLRPPPPEGPFQEFKLVSSQLNGWKYDVMKFDSRKPVDISTWRGPVKLNRKEPRREADDGVIDEGPKPVGPMLGPDGKPVVGPDGRIVMVDAEGRPIRPGEGGNASGDKGKEKAGQKKRFQKKTRQVFLVPDDVRKLRKEERYPWMMEDSTGEEIWVGKMEEVSKSETHCMFMPADNFTFKLVPAHRWYKFQKKPKYHVPTLEEAEKMMSNIKKNQDPERWLLRKRNGQGPSAETAALFKAERDGSTGPVPSSSLGPGGRRLRTVDDGMSGLFGDDDEEEGEGRRRRMKRELGAEGDVDEMDFEETFEDDDQQMEPDDREDEEAKELEERLKREYKNANKTREGYVDESEDEDEPTLTRAGKGLRKTLQKLEKDGGYDESDEDENPYASEVEEEEEEPIPVYTGPAIIAPEPKPGRQPSQTNGTKAPSSSQPSSQVKAESQSDSRPTSPVISNHGGHSALAKRAMSPKMPKLDSNGMSRVTSPNGSRAVSPAVSRAGSPTSPTSPTGSVAANGVNGAAKSNDKKRKATDDPNAKPKKRKAFPPLPDGATLDDRTVIEWLRQTPNATTRDCIHHFQPYLTDDEKKHRFTTLVKEVAQLKDGALVLRPAYQSVGAPSPPQAAAAAA</sequence>
<evidence type="ECO:0000313" key="9">
    <source>
        <dbReference type="EMBL" id="KZT74408.1"/>
    </source>
</evidence>
<evidence type="ECO:0000256" key="3">
    <source>
        <dbReference type="ARBA" id="ARBA00023015"/>
    </source>
</evidence>
<dbReference type="STRING" id="1314783.A0A165U535"/>
<feature type="compositionally biased region" description="Polar residues" evidence="8">
    <location>
        <begin position="493"/>
        <end position="527"/>
    </location>
</feature>
<comment type="similarity">
    <text evidence="2 7">Belongs to the TFIIF alpha subunit family.</text>
</comment>
<feature type="compositionally biased region" description="Polar residues" evidence="8">
    <location>
        <begin position="551"/>
        <end position="563"/>
    </location>
</feature>
<evidence type="ECO:0000256" key="6">
    <source>
        <dbReference type="ARBA" id="ARBA00023242"/>
    </source>
</evidence>
<feature type="region of interest" description="Disordered" evidence="8">
    <location>
        <begin position="125"/>
        <end position="197"/>
    </location>
</feature>
<reference evidence="9 10" key="1">
    <citation type="journal article" date="2016" name="Mol. Biol. Evol.">
        <title>Comparative Genomics of Early-Diverging Mushroom-Forming Fungi Provides Insights into the Origins of Lignocellulose Decay Capabilities.</title>
        <authorList>
            <person name="Nagy L.G."/>
            <person name="Riley R."/>
            <person name="Tritt A."/>
            <person name="Adam C."/>
            <person name="Daum C."/>
            <person name="Floudas D."/>
            <person name="Sun H."/>
            <person name="Yadav J.S."/>
            <person name="Pangilinan J."/>
            <person name="Larsson K.H."/>
            <person name="Matsuura K."/>
            <person name="Barry K."/>
            <person name="Labutti K."/>
            <person name="Kuo R."/>
            <person name="Ohm R.A."/>
            <person name="Bhattacharya S.S."/>
            <person name="Shirouzu T."/>
            <person name="Yoshinaga Y."/>
            <person name="Martin F.M."/>
            <person name="Grigoriev I.V."/>
            <person name="Hibbett D.S."/>
        </authorList>
    </citation>
    <scope>NUCLEOTIDE SEQUENCE [LARGE SCALE GENOMIC DNA]</scope>
    <source>
        <strain evidence="9 10">L-15889</strain>
    </source>
</reference>
<feature type="compositionally biased region" description="Low complexity" evidence="8">
    <location>
        <begin position="47"/>
        <end position="63"/>
    </location>
</feature>
<dbReference type="EMBL" id="KV429033">
    <property type="protein sequence ID" value="KZT74408.1"/>
    <property type="molecule type" value="Genomic_DNA"/>
</dbReference>
<dbReference type="PANTHER" id="PTHR13011">
    <property type="entry name" value="TFIIF-ALPHA"/>
    <property type="match status" value="1"/>
</dbReference>
<keyword evidence="10" id="KW-1185">Reference proteome</keyword>
<feature type="region of interest" description="Disordered" evidence="8">
    <location>
        <begin position="1"/>
        <end position="92"/>
    </location>
</feature>
<dbReference type="InterPro" id="IPR008851">
    <property type="entry name" value="TFIIF-alpha"/>
</dbReference>
<gene>
    <name evidence="9" type="ORF">DAEQUDRAFT_682320</name>
</gene>
<comment type="function">
    <text evidence="7">TFIIF is a general transcription initiation factor that binds to RNA polymerase II and helps to recruit it to the initiation complex in collaboration with TFIIB. It promotes transcription elongation.</text>
</comment>
<dbReference type="AlphaFoldDB" id="A0A165U535"/>
<dbReference type="OrthoDB" id="76676at2759"/>
<keyword evidence="6 7" id="KW-0539">Nucleus</keyword>
<dbReference type="GO" id="GO:0003677">
    <property type="term" value="F:DNA binding"/>
    <property type="evidence" value="ECO:0007669"/>
    <property type="project" value="UniProtKB-KW"/>
</dbReference>
<dbReference type="GO" id="GO:0016251">
    <property type="term" value="F:RNA polymerase II general transcription initiation factor activity"/>
    <property type="evidence" value="ECO:0007669"/>
    <property type="project" value="TreeGrafter"/>
</dbReference>
<feature type="compositionally biased region" description="Acidic residues" evidence="8">
    <location>
        <begin position="370"/>
        <end position="402"/>
    </location>
</feature>
<evidence type="ECO:0000256" key="5">
    <source>
        <dbReference type="ARBA" id="ARBA00023163"/>
    </source>
</evidence>
<dbReference type="InterPro" id="IPR011039">
    <property type="entry name" value="TFIIF_interaction"/>
</dbReference>
<comment type="subcellular location">
    <subcellularLocation>
        <location evidence="1 7">Nucleus</location>
    </subcellularLocation>
</comment>
<keyword evidence="4 7" id="KW-0238">DNA-binding</keyword>
<organism evidence="9 10">
    <name type="scientific">Daedalea quercina L-15889</name>
    <dbReference type="NCBI Taxonomy" id="1314783"/>
    <lineage>
        <taxon>Eukaryota</taxon>
        <taxon>Fungi</taxon>
        <taxon>Dikarya</taxon>
        <taxon>Basidiomycota</taxon>
        <taxon>Agaricomycotina</taxon>
        <taxon>Agaricomycetes</taxon>
        <taxon>Polyporales</taxon>
        <taxon>Fomitopsis</taxon>
    </lineage>
</organism>
<proteinExistence type="inferred from homology"/>
<dbReference type="SUPFAM" id="SSF50916">
    <property type="entry name" value="Rap30/74 interaction domains"/>
    <property type="match status" value="1"/>
</dbReference>
<evidence type="ECO:0000313" key="10">
    <source>
        <dbReference type="Proteomes" id="UP000076727"/>
    </source>
</evidence>
<feature type="compositionally biased region" description="Low complexity" evidence="8">
    <location>
        <begin position="322"/>
        <end position="331"/>
    </location>
</feature>
<feature type="compositionally biased region" description="Low complexity" evidence="8">
    <location>
        <begin position="574"/>
        <end position="594"/>
    </location>
</feature>
<feature type="region of interest" description="Disordered" evidence="8">
    <location>
        <begin position="316"/>
        <end position="625"/>
    </location>
</feature>
<feature type="compositionally biased region" description="Acidic residues" evidence="8">
    <location>
        <begin position="422"/>
        <end position="431"/>
    </location>
</feature>
<evidence type="ECO:0000256" key="1">
    <source>
        <dbReference type="ARBA" id="ARBA00004123"/>
    </source>
</evidence>
<evidence type="ECO:0000256" key="4">
    <source>
        <dbReference type="ARBA" id="ARBA00023125"/>
    </source>
</evidence>
<evidence type="ECO:0000256" key="7">
    <source>
        <dbReference type="RuleBase" id="RU366044"/>
    </source>
</evidence>
<dbReference type="GO" id="GO:0006367">
    <property type="term" value="P:transcription initiation at RNA polymerase II promoter"/>
    <property type="evidence" value="ECO:0007669"/>
    <property type="project" value="InterPro"/>
</dbReference>
<feature type="compositionally biased region" description="Low complexity" evidence="8">
    <location>
        <begin position="150"/>
        <end position="161"/>
    </location>
</feature>
<evidence type="ECO:0000256" key="8">
    <source>
        <dbReference type="SAM" id="MobiDB-lite"/>
    </source>
</evidence>